<dbReference type="Gene3D" id="1.10.510.10">
    <property type="entry name" value="Transferase(Phosphotransferase) domain 1"/>
    <property type="match status" value="1"/>
</dbReference>
<keyword evidence="1" id="KW-0723">Serine/threonine-protein kinase</keyword>
<dbReference type="GO" id="GO:0004674">
    <property type="term" value="F:protein serine/threonine kinase activity"/>
    <property type="evidence" value="ECO:0007669"/>
    <property type="project" value="UniProtKB-KW"/>
</dbReference>
<gene>
    <name evidence="1" type="ORF">DSM106972_027900</name>
</gene>
<dbReference type="AlphaFoldDB" id="A0A3S1CM85"/>
<evidence type="ECO:0000313" key="2">
    <source>
        <dbReference type="Proteomes" id="UP000271624"/>
    </source>
</evidence>
<evidence type="ECO:0000313" key="1">
    <source>
        <dbReference type="EMBL" id="RUT06533.1"/>
    </source>
</evidence>
<keyword evidence="1" id="KW-0418">Kinase</keyword>
<keyword evidence="1" id="KW-0808">Transferase</keyword>
<dbReference type="InterPro" id="IPR052396">
    <property type="entry name" value="Meiotic_Drive_Suppr_Kinase"/>
</dbReference>
<dbReference type="EMBL" id="RSCL01000006">
    <property type="protein sequence ID" value="RUT06533.1"/>
    <property type="molecule type" value="Genomic_DNA"/>
</dbReference>
<comment type="caution">
    <text evidence="1">The sequence shown here is derived from an EMBL/GenBank/DDBJ whole genome shotgun (WGS) entry which is preliminary data.</text>
</comment>
<dbReference type="Proteomes" id="UP000271624">
    <property type="component" value="Unassembled WGS sequence"/>
</dbReference>
<reference evidence="1" key="2">
    <citation type="journal article" date="2019" name="Genome Biol. Evol.">
        <title>Day and night: Metabolic profiles and evolutionary relationships of six axenic non-marine cyanobacteria.</title>
        <authorList>
            <person name="Will S.E."/>
            <person name="Henke P."/>
            <person name="Boedeker C."/>
            <person name="Huang S."/>
            <person name="Brinkmann H."/>
            <person name="Rohde M."/>
            <person name="Jarek M."/>
            <person name="Friedl T."/>
            <person name="Seufert S."/>
            <person name="Schumacher M."/>
            <person name="Overmann J."/>
            <person name="Neumann-Schaal M."/>
            <person name="Petersen J."/>
        </authorList>
    </citation>
    <scope>NUCLEOTIDE SEQUENCE [LARGE SCALE GENOMIC DNA]</scope>
    <source>
        <strain evidence="1">PCC 7102</strain>
    </source>
</reference>
<accession>A0A3S1CM85</accession>
<dbReference type="PANTHER" id="PTHR37171">
    <property type="entry name" value="SERINE/THREONINE-PROTEIN KINASE YRZF-RELATED"/>
    <property type="match status" value="1"/>
</dbReference>
<name>A0A3S1CM85_9CYAN</name>
<proteinExistence type="predicted"/>
<dbReference type="InterPro" id="IPR011009">
    <property type="entry name" value="Kinase-like_dom_sf"/>
</dbReference>
<sequence length="282" mass="32513">MILPLSVTGVVPLPSLHFETIIGNLGTINCSKTSGSGIGNSQMNDSLHLHGLLEEIYQQLLPQVKVESVYPHDPVEVDNLPQPWRLLGRGNYAAVFCHPDYADEVVKIYAPGRQGFEEEIQVYSRLGEHPAFSQCYYAKPNFLVLKRLLGTTLYDCIQRGMRIPKQVIDDIDEALEYARRKGLYPHDIHARNVMMHEGRGYVVDISDFLDQESCSKWDNFKKAYYWLYRPILRPLGLRVPYFVLDIIRKGYRAFSTFTKSCHRQLGMLLGYKSSKHLKRFKR</sequence>
<keyword evidence="2" id="KW-1185">Reference proteome</keyword>
<reference evidence="1" key="1">
    <citation type="submission" date="2018-12" db="EMBL/GenBank/DDBJ databases">
        <authorList>
            <person name="Will S."/>
            <person name="Neumann-Schaal M."/>
            <person name="Henke P."/>
        </authorList>
    </citation>
    <scope>NUCLEOTIDE SEQUENCE</scope>
    <source>
        <strain evidence="1">PCC 7102</strain>
    </source>
</reference>
<dbReference type="PANTHER" id="PTHR37171:SF1">
    <property type="entry name" value="SERINE_THREONINE-PROTEIN KINASE YRZF-RELATED"/>
    <property type="match status" value="1"/>
</dbReference>
<protein>
    <submittedName>
        <fullName evidence="1">Serine/threonine protein kinase</fullName>
    </submittedName>
</protein>
<organism evidence="1 2">
    <name type="scientific">Dulcicalothrix desertica PCC 7102</name>
    <dbReference type="NCBI Taxonomy" id="232991"/>
    <lineage>
        <taxon>Bacteria</taxon>
        <taxon>Bacillati</taxon>
        <taxon>Cyanobacteriota</taxon>
        <taxon>Cyanophyceae</taxon>
        <taxon>Nostocales</taxon>
        <taxon>Calotrichaceae</taxon>
        <taxon>Dulcicalothrix</taxon>
    </lineage>
</organism>
<dbReference type="SUPFAM" id="SSF56112">
    <property type="entry name" value="Protein kinase-like (PK-like)"/>
    <property type="match status" value="1"/>
</dbReference>